<evidence type="ECO:0000256" key="1">
    <source>
        <dbReference type="ARBA" id="ARBA00000085"/>
    </source>
</evidence>
<dbReference type="CDD" id="cd00082">
    <property type="entry name" value="HisKA"/>
    <property type="match status" value="1"/>
</dbReference>
<reference evidence="19" key="1">
    <citation type="submission" date="2023-07" db="EMBL/GenBank/DDBJ databases">
        <title>Defluviimonas sediminis sp. nov., isolated from mangrove sediment.</title>
        <authorList>
            <person name="Liu L."/>
            <person name="Li J."/>
            <person name="Huang Y."/>
            <person name="Pan J."/>
            <person name="Li M."/>
        </authorList>
    </citation>
    <scope>NUCLEOTIDE SEQUENCE [LARGE SCALE GENOMIC DNA]</scope>
    <source>
        <strain evidence="19">FT324</strain>
    </source>
</reference>
<dbReference type="SUPFAM" id="SSF47384">
    <property type="entry name" value="Homodimeric domain of signal transducing histidine kinase"/>
    <property type="match status" value="1"/>
</dbReference>
<evidence type="ECO:0000256" key="3">
    <source>
        <dbReference type="ARBA" id="ARBA00012438"/>
    </source>
</evidence>
<organism evidence="18 19">
    <name type="scientific">Albidovulum sediminis</name>
    <dbReference type="NCBI Taxonomy" id="3066345"/>
    <lineage>
        <taxon>Bacteria</taxon>
        <taxon>Pseudomonadati</taxon>
        <taxon>Pseudomonadota</taxon>
        <taxon>Alphaproteobacteria</taxon>
        <taxon>Rhodobacterales</taxon>
        <taxon>Paracoccaceae</taxon>
        <taxon>Albidovulum</taxon>
    </lineage>
</organism>
<evidence type="ECO:0000256" key="12">
    <source>
        <dbReference type="ARBA" id="ARBA00022989"/>
    </source>
</evidence>
<dbReference type="InterPro" id="IPR036890">
    <property type="entry name" value="HATPase_C_sf"/>
</dbReference>
<dbReference type="InterPro" id="IPR050980">
    <property type="entry name" value="2C_sensor_his_kinase"/>
</dbReference>
<evidence type="ECO:0000313" key="19">
    <source>
        <dbReference type="Proteomes" id="UP001205601"/>
    </source>
</evidence>
<feature type="domain" description="Histidine kinase" evidence="16">
    <location>
        <begin position="237"/>
        <end position="439"/>
    </location>
</feature>
<evidence type="ECO:0000256" key="9">
    <source>
        <dbReference type="ARBA" id="ARBA00022741"/>
    </source>
</evidence>
<dbReference type="InterPro" id="IPR003660">
    <property type="entry name" value="HAMP_dom"/>
</dbReference>
<keyword evidence="6" id="KW-0597">Phosphoprotein</keyword>
<dbReference type="SMART" id="SM00388">
    <property type="entry name" value="HisKA"/>
    <property type="match status" value="1"/>
</dbReference>
<evidence type="ECO:0000256" key="10">
    <source>
        <dbReference type="ARBA" id="ARBA00022777"/>
    </source>
</evidence>
<keyword evidence="19" id="KW-1185">Reference proteome</keyword>
<dbReference type="SUPFAM" id="SSF55874">
    <property type="entry name" value="ATPase domain of HSP90 chaperone/DNA topoisomerase II/histidine kinase"/>
    <property type="match status" value="1"/>
</dbReference>
<keyword evidence="8 15" id="KW-0812">Transmembrane</keyword>
<evidence type="ECO:0000256" key="8">
    <source>
        <dbReference type="ARBA" id="ARBA00022692"/>
    </source>
</evidence>
<dbReference type="InterPro" id="IPR036097">
    <property type="entry name" value="HisK_dim/P_sf"/>
</dbReference>
<evidence type="ECO:0000256" key="6">
    <source>
        <dbReference type="ARBA" id="ARBA00022553"/>
    </source>
</evidence>
<dbReference type="InterPro" id="IPR003594">
    <property type="entry name" value="HATPase_dom"/>
</dbReference>
<keyword evidence="4" id="KW-1003">Cell membrane</keyword>
<evidence type="ECO:0000259" key="17">
    <source>
        <dbReference type="PROSITE" id="PS50885"/>
    </source>
</evidence>
<evidence type="ECO:0000256" key="4">
    <source>
        <dbReference type="ARBA" id="ARBA00022475"/>
    </source>
</evidence>
<dbReference type="InterPro" id="IPR004358">
    <property type="entry name" value="Sig_transdc_His_kin-like_C"/>
</dbReference>
<dbReference type="Gene3D" id="3.30.565.10">
    <property type="entry name" value="Histidine kinase-like ATPase, C-terminal domain"/>
    <property type="match status" value="1"/>
</dbReference>
<keyword evidence="9" id="KW-0547">Nucleotide-binding</keyword>
<accession>A0ABT2NJK3</accession>
<dbReference type="Gene3D" id="1.10.287.130">
    <property type="match status" value="1"/>
</dbReference>
<evidence type="ECO:0000256" key="7">
    <source>
        <dbReference type="ARBA" id="ARBA00022679"/>
    </source>
</evidence>
<evidence type="ECO:0000256" key="14">
    <source>
        <dbReference type="ARBA" id="ARBA00023136"/>
    </source>
</evidence>
<dbReference type="PANTHER" id="PTHR44936:SF5">
    <property type="entry name" value="SENSOR HISTIDINE KINASE ENVZ"/>
    <property type="match status" value="1"/>
</dbReference>
<keyword evidence="13" id="KW-0902">Two-component regulatory system</keyword>
<dbReference type="SMART" id="SM00304">
    <property type="entry name" value="HAMP"/>
    <property type="match status" value="1"/>
</dbReference>
<dbReference type="PANTHER" id="PTHR44936">
    <property type="entry name" value="SENSOR PROTEIN CREC"/>
    <property type="match status" value="1"/>
</dbReference>
<evidence type="ECO:0000313" key="18">
    <source>
        <dbReference type="EMBL" id="MCT8329097.1"/>
    </source>
</evidence>
<comment type="catalytic activity">
    <reaction evidence="1">
        <text>ATP + protein L-histidine = ADP + protein N-phospho-L-histidine.</text>
        <dbReference type="EC" id="2.7.13.3"/>
    </reaction>
</comment>
<keyword evidence="10" id="KW-0418">Kinase</keyword>
<evidence type="ECO:0000259" key="16">
    <source>
        <dbReference type="PROSITE" id="PS50109"/>
    </source>
</evidence>
<evidence type="ECO:0000256" key="11">
    <source>
        <dbReference type="ARBA" id="ARBA00022840"/>
    </source>
</evidence>
<sequence>MSASVKRVLPRGLYGRALLILVLPVLVVQLVVSVAFLQRHFEGVTLQMTRNIVLEIRLLMDAMADPGSPETRRAAAEAVAGPLALDLEWDRVPDADLRVFYDLSGRVVIATLRENIAEVGPVDLSDLGRVRVGLESPAGPVTVGFDRRRVSASNPHQLLVLMVATGLLMTVIAFVFLRNQLRPIRRLAIAAEAFGQGRVLTYRPSGATEVRAAGHAFLHMRDRIERQREQRTLMLSGVSHDLRTPLTRLKLGLSLLPEDADTAAMLRDVNDMQILTDAFLAYARGGHADEAAETADPVEIAAAAVEDFRRTGAQVALVGAPAGLSAPLRRHAMRRALDNLIGNAVRYGRRAEVSVALDGTSVVFRVEDDGPGIPPERRAEALRPFTRLDAARNQDRGSGAGLGLAIAADIAQSHGGTLRLGQSEALGGLMAEITVPARRGGTTEG</sequence>
<dbReference type="InterPro" id="IPR003661">
    <property type="entry name" value="HisK_dim/P_dom"/>
</dbReference>
<evidence type="ECO:0000256" key="13">
    <source>
        <dbReference type="ARBA" id="ARBA00023012"/>
    </source>
</evidence>
<keyword evidence="11 18" id="KW-0067">ATP-binding</keyword>
<dbReference type="InterPro" id="IPR005467">
    <property type="entry name" value="His_kinase_dom"/>
</dbReference>
<keyword evidence="5" id="KW-0997">Cell inner membrane</keyword>
<gene>
    <name evidence="18" type="ORF">N5I32_06190</name>
</gene>
<comment type="caution">
    <text evidence="18">The sequence shown here is derived from an EMBL/GenBank/DDBJ whole genome shotgun (WGS) entry which is preliminary data.</text>
</comment>
<dbReference type="Proteomes" id="UP001205601">
    <property type="component" value="Unassembled WGS sequence"/>
</dbReference>
<dbReference type="PRINTS" id="PR00344">
    <property type="entry name" value="BCTRLSENSOR"/>
</dbReference>
<dbReference type="PROSITE" id="PS50109">
    <property type="entry name" value="HIS_KIN"/>
    <property type="match status" value="1"/>
</dbReference>
<dbReference type="Pfam" id="PF00512">
    <property type="entry name" value="HisKA"/>
    <property type="match status" value="1"/>
</dbReference>
<name>A0ABT2NJK3_9RHOB</name>
<keyword evidence="7" id="KW-0808">Transferase</keyword>
<evidence type="ECO:0000256" key="2">
    <source>
        <dbReference type="ARBA" id="ARBA00004429"/>
    </source>
</evidence>
<dbReference type="EC" id="2.7.13.3" evidence="3"/>
<dbReference type="Pfam" id="PF00672">
    <property type="entry name" value="HAMP"/>
    <property type="match status" value="1"/>
</dbReference>
<keyword evidence="12 15" id="KW-1133">Transmembrane helix</keyword>
<evidence type="ECO:0000256" key="15">
    <source>
        <dbReference type="SAM" id="Phobius"/>
    </source>
</evidence>
<protein>
    <recommendedName>
        <fullName evidence="3">histidine kinase</fullName>
        <ecNumber evidence="3">2.7.13.3</ecNumber>
    </recommendedName>
</protein>
<keyword evidence="14 15" id="KW-0472">Membrane</keyword>
<feature type="transmembrane region" description="Helical" evidence="15">
    <location>
        <begin position="158"/>
        <end position="177"/>
    </location>
</feature>
<dbReference type="Pfam" id="PF02518">
    <property type="entry name" value="HATPase_c"/>
    <property type="match status" value="1"/>
</dbReference>
<dbReference type="PROSITE" id="PS50885">
    <property type="entry name" value="HAMP"/>
    <property type="match status" value="1"/>
</dbReference>
<dbReference type="SMART" id="SM00387">
    <property type="entry name" value="HATPase_c"/>
    <property type="match status" value="1"/>
</dbReference>
<comment type="subcellular location">
    <subcellularLocation>
        <location evidence="2">Cell inner membrane</location>
        <topology evidence="2">Multi-pass membrane protein</topology>
    </subcellularLocation>
</comment>
<proteinExistence type="predicted"/>
<dbReference type="GO" id="GO:0005524">
    <property type="term" value="F:ATP binding"/>
    <property type="evidence" value="ECO:0007669"/>
    <property type="project" value="UniProtKB-KW"/>
</dbReference>
<feature type="domain" description="HAMP" evidence="17">
    <location>
        <begin position="178"/>
        <end position="229"/>
    </location>
</feature>
<evidence type="ECO:0000256" key="5">
    <source>
        <dbReference type="ARBA" id="ARBA00022519"/>
    </source>
</evidence>
<dbReference type="EMBL" id="JAOCQF010000001">
    <property type="protein sequence ID" value="MCT8329097.1"/>
    <property type="molecule type" value="Genomic_DNA"/>
</dbReference>
<dbReference type="CDD" id="cd06225">
    <property type="entry name" value="HAMP"/>
    <property type="match status" value="1"/>
</dbReference>